<proteinExistence type="predicted"/>
<evidence type="ECO:0000313" key="3">
    <source>
        <dbReference type="Proteomes" id="UP000541558"/>
    </source>
</evidence>
<comment type="caution">
    <text evidence="2">The sequence shown here is derived from an EMBL/GenBank/DDBJ whole genome shotgun (WGS) entry which is preliminary data.</text>
</comment>
<dbReference type="PANTHER" id="PTHR47481:SF7">
    <property type="entry name" value="CCHC-TYPE DOMAIN-CONTAINING PROTEIN"/>
    <property type="match status" value="1"/>
</dbReference>
<protein>
    <recommendedName>
        <fullName evidence="4">DUF4219 domain-containing protein</fullName>
    </recommendedName>
</protein>
<reference evidence="2 3" key="1">
    <citation type="journal article" date="2020" name="ISME J.">
        <title>Uncovering the hidden diversity of litter-decomposition mechanisms in mushroom-forming fungi.</title>
        <authorList>
            <person name="Floudas D."/>
            <person name="Bentzer J."/>
            <person name="Ahren D."/>
            <person name="Johansson T."/>
            <person name="Persson P."/>
            <person name="Tunlid A."/>
        </authorList>
    </citation>
    <scope>NUCLEOTIDE SEQUENCE [LARGE SCALE GENOMIC DNA]</scope>
    <source>
        <strain evidence="2 3">CBS 175.51</strain>
    </source>
</reference>
<evidence type="ECO:0000313" key="2">
    <source>
        <dbReference type="EMBL" id="KAF5340555.1"/>
    </source>
</evidence>
<name>A0A8H5FKI0_9AGAR</name>
<dbReference type="OrthoDB" id="3069130at2759"/>
<dbReference type="Proteomes" id="UP000541558">
    <property type="component" value="Unassembled WGS sequence"/>
</dbReference>
<feature type="region of interest" description="Disordered" evidence="1">
    <location>
        <begin position="533"/>
        <end position="627"/>
    </location>
</feature>
<gene>
    <name evidence="2" type="ORF">D9611_007441</name>
</gene>
<evidence type="ECO:0008006" key="4">
    <source>
        <dbReference type="Google" id="ProtNLM"/>
    </source>
</evidence>
<feature type="compositionally biased region" description="Low complexity" evidence="1">
    <location>
        <begin position="359"/>
        <end position="381"/>
    </location>
</feature>
<evidence type="ECO:0000256" key="1">
    <source>
        <dbReference type="SAM" id="MobiDB-lite"/>
    </source>
</evidence>
<dbReference type="PANTHER" id="PTHR47481">
    <property type="match status" value="1"/>
</dbReference>
<dbReference type="EMBL" id="JAACJK010000003">
    <property type="protein sequence ID" value="KAF5340555.1"/>
    <property type="molecule type" value="Genomic_DNA"/>
</dbReference>
<accession>A0A8H5FKI0</accession>
<keyword evidence="3" id="KW-1185">Reference proteome</keyword>
<feature type="compositionally biased region" description="Acidic residues" evidence="1">
    <location>
        <begin position="576"/>
        <end position="596"/>
    </location>
</feature>
<feature type="compositionally biased region" description="Basic residues" evidence="1">
    <location>
        <begin position="382"/>
        <end position="395"/>
    </location>
</feature>
<dbReference type="AlphaFoldDB" id="A0A8H5FKI0"/>
<dbReference type="Pfam" id="PF14223">
    <property type="entry name" value="Retrotran_gag_2"/>
    <property type="match status" value="1"/>
</dbReference>
<feature type="compositionally biased region" description="Polar residues" evidence="1">
    <location>
        <begin position="599"/>
        <end position="609"/>
    </location>
</feature>
<sequence>MRVPRVPELERAPLSESLLLEFIAACAGQYSGSTVANYVFGIEAWHNVHRVPWRIPKAVVSLALRAANNLAPPPNAPRPPVTIETMSTVLAHLDLSLPLDAAVELMSVFCTHSGHYYMSTAALMSAVPIFDGSNYIQWGPLMKSFLQFNGFWQVVDGSFLKPSATTTAASGASADSGAASSVSAGDLAKALREWGKDDAAAQGAMALRIRADLHIHVKDSAKETWDELKNVYGVPSMALKFSWFSELVKFSIPGNDHPSKELARFEMLVNKLTKADLELPEEILAMFLIHAAPKKYDSVISLVSLGASRKGEDGSPVKITVQDVKGALTSEWERQSRPAKLAQRISAVKHKGPTPSFNQQKQQPPTSPQQRTPQVSQQPQQKKFKPRKGRGRGGKAHGGAHVAQIGGHIISDQTFAYPTIATGYAEPTGSQPSLPPIQFGTINIPRQEIPTINPRLQTTDPRPRPPQRTTASVMMIDGAGVNVRSVPESLPVNPLPSTPSVWPSVNKARMLAERLEIPKTIQIMKRLESIPMEIDSPSDHEDSVAPISPGTSTRKRSRSLSLERQTHNNGLPAVYSDDEYGYLFDDDAEGEDDPDCQDSGNQQVWNDGSYSMAPNDCSESTMGRYAI</sequence>
<feature type="region of interest" description="Disordered" evidence="1">
    <location>
        <begin position="350"/>
        <end position="400"/>
    </location>
</feature>
<organism evidence="2 3">
    <name type="scientific">Ephemerocybe angulata</name>
    <dbReference type="NCBI Taxonomy" id="980116"/>
    <lineage>
        <taxon>Eukaryota</taxon>
        <taxon>Fungi</taxon>
        <taxon>Dikarya</taxon>
        <taxon>Basidiomycota</taxon>
        <taxon>Agaricomycotina</taxon>
        <taxon>Agaricomycetes</taxon>
        <taxon>Agaricomycetidae</taxon>
        <taxon>Agaricales</taxon>
        <taxon>Agaricineae</taxon>
        <taxon>Psathyrellaceae</taxon>
        <taxon>Ephemerocybe</taxon>
    </lineage>
</organism>